<name>S3C5T5_OPHP1</name>
<evidence type="ECO:0000259" key="2">
    <source>
        <dbReference type="Pfam" id="PF24808"/>
    </source>
</evidence>
<organism evidence="3 4">
    <name type="scientific">Ophiostoma piceae (strain UAMH 11346)</name>
    <name type="common">Sap stain fungus</name>
    <dbReference type="NCBI Taxonomy" id="1262450"/>
    <lineage>
        <taxon>Eukaryota</taxon>
        <taxon>Fungi</taxon>
        <taxon>Dikarya</taxon>
        <taxon>Ascomycota</taxon>
        <taxon>Pezizomycotina</taxon>
        <taxon>Sordariomycetes</taxon>
        <taxon>Sordariomycetidae</taxon>
        <taxon>Ophiostomatales</taxon>
        <taxon>Ophiostomataceae</taxon>
        <taxon>Ophiostoma</taxon>
    </lineage>
</organism>
<dbReference type="Pfam" id="PF24808">
    <property type="entry name" value="DUF7707"/>
    <property type="match status" value="1"/>
</dbReference>
<sequence>MRNSVVFAALSALGLAQATIANYTIDTASISLTTRSTWCQAQDNTCSTLCDGNPKTETCDPTTLIYSCLCQNGTAPGLEYYTQTLPTFVCNEAFSECITANANNATGQKACTTDIKDNCGTLDPSKYSPAAVSSSSAPASTAAAATSAATASAAGTATPTASSSSNAAPAMNHIGNGAVAVAVGLFAYLL</sequence>
<dbReference type="OMA" id="CSAQRNT"/>
<gene>
    <name evidence="3" type="ORF">F503_00935</name>
</gene>
<keyword evidence="4" id="KW-1185">Reference proteome</keyword>
<evidence type="ECO:0000313" key="4">
    <source>
        <dbReference type="Proteomes" id="UP000016923"/>
    </source>
</evidence>
<dbReference type="EMBL" id="KE148149">
    <property type="protein sequence ID" value="EPE08152.1"/>
    <property type="molecule type" value="Genomic_DNA"/>
</dbReference>
<keyword evidence="1" id="KW-0732">Signal</keyword>
<feature type="domain" description="DUF7707" evidence="2">
    <location>
        <begin position="23"/>
        <end position="124"/>
    </location>
</feature>
<dbReference type="Proteomes" id="UP000016923">
    <property type="component" value="Unassembled WGS sequence"/>
</dbReference>
<evidence type="ECO:0000313" key="3">
    <source>
        <dbReference type="EMBL" id="EPE08152.1"/>
    </source>
</evidence>
<dbReference type="PANTHER" id="PTHR38118:SF3">
    <property type="entry name" value="ANCHORED CELL WALL PROTEIN 11"/>
    <property type="match status" value="1"/>
</dbReference>
<evidence type="ECO:0000256" key="1">
    <source>
        <dbReference type="SAM" id="SignalP"/>
    </source>
</evidence>
<dbReference type="AlphaFoldDB" id="S3C5T5"/>
<reference evidence="3 4" key="1">
    <citation type="journal article" date="2013" name="BMC Genomics">
        <title>The genome and transcriptome of the pine saprophyte Ophiostoma piceae, and a comparison with the bark beetle-associated pine pathogen Grosmannia clavigera.</title>
        <authorList>
            <person name="Haridas S."/>
            <person name="Wang Y."/>
            <person name="Lim L."/>
            <person name="Massoumi Alamouti S."/>
            <person name="Jackman S."/>
            <person name="Docking R."/>
            <person name="Robertson G."/>
            <person name="Birol I."/>
            <person name="Bohlmann J."/>
            <person name="Breuil C."/>
        </authorList>
    </citation>
    <scope>NUCLEOTIDE SEQUENCE [LARGE SCALE GENOMIC DNA]</scope>
    <source>
        <strain evidence="3 4">UAMH 11346</strain>
    </source>
</reference>
<protein>
    <submittedName>
        <fullName evidence="3">Pci domain-containing protein</fullName>
    </submittedName>
</protein>
<dbReference type="HOGENOM" id="CLU_084512_1_1_1"/>
<feature type="signal peptide" evidence="1">
    <location>
        <begin position="1"/>
        <end position="21"/>
    </location>
</feature>
<dbReference type="PANTHER" id="PTHR38118">
    <property type="entry name" value="ANCHORED CELL WALL PROTEIN 11-RELATED"/>
    <property type="match status" value="1"/>
</dbReference>
<accession>S3C5T5</accession>
<dbReference type="InterPro" id="IPR056124">
    <property type="entry name" value="DUF7707"/>
</dbReference>
<dbReference type="eggNOG" id="ENOG502SSWV">
    <property type="taxonomic scope" value="Eukaryota"/>
</dbReference>
<dbReference type="OrthoDB" id="2121879at2759"/>
<proteinExistence type="predicted"/>
<dbReference type="VEuPathDB" id="FungiDB:F503_00935"/>
<feature type="chain" id="PRO_5004518412" evidence="1">
    <location>
        <begin position="22"/>
        <end position="190"/>
    </location>
</feature>